<feature type="region of interest" description="Disordered" evidence="1">
    <location>
        <begin position="2075"/>
        <end position="2102"/>
    </location>
</feature>
<feature type="region of interest" description="Disordered" evidence="1">
    <location>
        <begin position="557"/>
        <end position="596"/>
    </location>
</feature>
<organism evidence="3 4">
    <name type="scientific">Paragonimus westermani</name>
    <dbReference type="NCBI Taxonomy" id="34504"/>
    <lineage>
        <taxon>Eukaryota</taxon>
        <taxon>Metazoa</taxon>
        <taxon>Spiralia</taxon>
        <taxon>Lophotrochozoa</taxon>
        <taxon>Platyhelminthes</taxon>
        <taxon>Trematoda</taxon>
        <taxon>Digenea</taxon>
        <taxon>Plagiorchiida</taxon>
        <taxon>Troglotremata</taxon>
        <taxon>Troglotrematidae</taxon>
        <taxon>Paragonimus</taxon>
    </lineage>
</organism>
<feature type="compositionally biased region" description="Polar residues" evidence="1">
    <location>
        <begin position="664"/>
        <end position="680"/>
    </location>
</feature>
<gene>
    <name evidence="3" type="ORF">P879_02182</name>
</gene>
<comment type="caution">
    <text evidence="3">The sequence shown here is derived from an EMBL/GenBank/DDBJ whole genome shotgun (WGS) entry which is preliminary data.</text>
</comment>
<protein>
    <submittedName>
        <fullName evidence="3">Uncharacterized protein</fullName>
    </submittedName>
</protein>
<feature type="compositionally biased region" description="Basic and acidic residues" evidence="1">
    <location>
        <begin position="875"/>
        <end position="885"/>
    </location>
</feature>
<dbReference type="Proteomes" id="UP000699462">
    <property type="component" value="Unassembled WGS sequence"/>
</dbReference>
<feature type="compositionally biased region" description="Basic residues" evidence="1">
    <location>
        <begin position="719"/>
        <end position="734"/>
    </location>
</feature>
<dbReference type="OrthoDB" id="6265322at2759"/>
<feature type="compositionally biased region" description="Polar residues" evidence="1">
    <location>
        <begin position="1372"/>
        <end position="1383"/>
    </location>
</feature>
<feature type="compositionally biased region" description="Polar residues" evidence="1">
    <location>
        <begin position="1402"/>
        <end position="1412"/>
    </location>
</feature>
<feature type="region of interest" description="Disordered" evidence="1">
    <location>
        <begin position="1610"/>
        <end position="1632"/>
    </location>
</feature>
<feature type="compositionally biased region" description="Polar residues" evidence="1">
    <location>
        <begin position="1421"/>
        <end position="1432"/>
    </location>
</feature>
<evidence type="ECO:0000256" key="2">
    <source>
        <dbReference type="SAM" id="Phobius"/>
    </source>
</evidence>
<dbReference type="EMBL" id="JTDF01002198">
    <property type="protein sequence ID" value="KAF8569087.1"/>
    <property type="molecule type" value="Genomic_DNA"/>
</dbReference>
<feature type="region of interest" description="Disordered" evidence="1">
    <location>
        <begin position="1174"/>
        <end position="1196"/>
    </location>
</feature>
<evidence type="ECO:0000313" key="4">
    <source>
        <dbReference type="Proteomes" id="UP000699462"/>
    </source>
</evidence>
<accession>A0A8T0DQP5</accession>
<keyword evidence="4" id="KW-1185">Reference proteome</keyword>
<name>A0A8T0DQP5_9TREM</name>
<evidence type="ECO:0000313" key="3">
    <source>
        <dbReference type="EMBL" id="KAF8569087.1"/>
    </source>
</evidence>
<sequence length="2185" mass="244645">MLQLNALESYSKQTWLKTGDQIPSCSRLVEWFIVRRIQLAHKLCINQLRALDHRTISPNTEHQGLNRLLADSQNGVTDLIGHLRRLINTRLQWTNEWAAGEFPIYDLHVRLPREMDVVQLFTKLTMVERCCTQTKRRLSESTLNTPLSLPKMEVTNGGRPDEDAIAYSRDLLKQLVRCLYNRARMRDCVGRTCEQAEKLRDLISTISGHVNEIRSVTHQLNVAIPTLTGFHMDELTEAVVELESMTNEDRSERSNSVSAYKSSDNIGFTQHIKHAGRRLMELETCLEHACETVRVLLLFGRGSKFWKHLPNDVSLSANERAIGLENAYEDSFICAQLRTAWTRLAQLGDRLGRIQAGLPVRPSNESSAGTLDEVHSTELDVSRRSTANRMESDFGLADSTDDNVPSAQRMDAEVVRKTSWNLRDLLGEHSCVYPECKQARDEMFSCVLVASKDQIGINEQVRETFINLVHFYAELKKDLIERVRPAALQNSSPSTPPTRLMTAVRFRWQRDPDLVKEYEELMDQVIALKCCDLPQVRKLELKAKSLESLWWGPHGTVAKSGEFDPQEPHGWQQPEPRQISADLSQSPEDRVQFTSCSSEHSASCELTQVRNAHSTSSTHALQSPHKLFSRGLSDESTDQHSDPLNETQSTSISGELAIGDTSETHATPNGTSEATPTYSDPSIGKDLKNCLSSTIEVNGSPFPDAYSIMTTAREIQAQKSRKAKLKRVRRQQRKKLVEQQKQADNNGSTQMLNEKSQSSFNRPPEETHENDEEHMGSLYRSPNVWLSTHQVSDILPSDNHTDSFNTFPSGPSDTASAISRPGSEEKIDSLDKVHGKNVQMNVELSHGSHSDRVNEVWIHGKYSNTSPSLLVSHSPSEDNDKDQKVTHKSSNLKPHDDSDLQTIRLPLAASSPAIQEIPKPSISGLTDRQKSSSVCHTIETIDEVSKWATDPLVVKLAVSADKVSFVKEIDCVPKSDQKHEIPSSEAMMGNNEILFATSRLSASSNKVHDLPAEWKPSRSNGVTIEAESKSTDWIKVERKLTRKPRTRKQRTLKSAASGPLKASISDFSKQNGEHAVTVDANTAALEEMVYNSEVSDPTGYPHAIPEPQVVSETELEASQNKSTMHTVLEMVDLEPDQHTMSLEQTDYTIIPSLNLTDLLNADVPSSEERILKSFESRDQPSAISADGDVDKQQGTTIGSWGQIDCAQLDPDPSVTCGKPSPVGRNQQCSNLESITEQPQITNSSHDSRQNESSYKRSYQSDTKYLETIDGTGDNHAELLGELVNESRVTSPQTVPLLNGIEMPSLSDDPLQHVTLDQPHANIDSTHQIEHDPNMFVPSKAIMDGGVRRKIRKAKRHGKTTISSPTDVRPTVSIPQRTRQPTDSDQTEAESDHQLVKNDSFESNHSLHTNSQLAERDEPDNSPEQKSSANSRVNMADEFSSLRECFEVIDQSSEMNHSLTPHFSEISKVDGRKEMDVELIEGHEIENIDYSTITTSLDILNGEVHTQETSHVITAPINTEKTDDSDLAVTGLSFQPHCELDMKNNVVDQENERIQESSAVSLTSGQDTVFRSEFQRSPTHLPCHKEFVTDKNVGSASLVDQPDESAIEFRGNKFSTTPDSDQERSCSSVTNQRSLESELNQIRKLQSDSSSFQRSRERTDFIEVIGGWKDNSQRSSLDQTFEDVQRPEVYEVSKPDSTTKHSVNEPPMAKFIGATSRIFDCSHLNVSMEGEKYKPPNNDAGQAVNQPNVTSHLGSVPLSVEKVDNVDSISNIVSPFEQSNLTSPASLSCATDPKIGAHRIKAEVPIEDRIHSRTPVSSDSKMTIVNVYNQNMDSTGGLLSDPFANRELKTQSDRLTIVCRKSSRSGSSALDRTEAKPVDKLPVLEATQSSLRARAEVKLRHSDKKKVGAALRIGHSDQFYDFSVPTDLITAESHWVHPKDLGVTRKHVNMEYEMNQSTLWIEVGTQTEESYAFHQEVLERHSVLENKEVDDDENEFDNVCNTAKIVHTQKYSEHYDEGKYVHIGSSFVTQNISQNKSMQFDWMVDKAIQTDAYTKEILIRRRQCVLSNEQDLQQQVTEAKQQGAQKNSQEQLDFKGSTNPAKSTSGSIIEPVASVVTTRNSCCRYLLPLLALLLLLFLLLLLLFCLFSKPTCTGINHSSEDCVEQTMLWRFLYRPLHTVRFRDVPI</sequence>
<feature type="region of interest" description="Disordered" evidence="1">
    <location>
        <begin position="1234"/>
        <end position="1258"/>
    </location>
</feature>
<feature type="compositionally biased region" description="Polar residues" evidence="1">
    <location>
        <begin position="743"/>
        <end position="761"/>
    </location>
</feature>
<keyword evidence="2" id="KW-0812">Transmembrane</keyword>
<feature type="compositionally biased region" description="Polar residues" evidence="1">
    <location>
        <begin position="581"/>
        <end position="596"/>
    </location>
</feature>
<keyword evidence="2" id="KW-1133">Transmembrane helix</keyword>
<feature type="compositionally biased region" description="Polar residues" evidence="1">
    <location>
        <begin position="802"/>
        <end position="817"/>
    </location>
</feature>
<keyword evidence="2" id="KW-0472">Membrane</keyword>
<feature type="region of interest" description="Disordered" evidence="1">
    <location>
        <begin position="796"/>
        <end position="826"/>
    </location>
</feature>
<feature type="region of interest" description="Disordered" evidence="1">
    <location>
        <begin position="867"/>
        <end position="898"/>
    </location>
</feature>
<feature type="region of interest" description="Disordered" evidence="1">
    <location>
        <begin position="630"/>
        <end position="683"/>
    </location>
</feature>
<feature type="compositionally biased region" description="Basic and acidic residues" evidence="1">
    <location>
        <begin position="763"/>
        <end position="775"/>
    </location>
</feature>
<feature type="compositionally biased region" description="Polar residues" evidence="1">
    <location>
        <begin position="1612"/>
        <end position="1632"/>
    </location>
</feature>
<reference evidence="3 4" key="1">
    <citation type="submission" date="2019-07" db="EMBL/GenBank/DDBJ databases">
        <title>Annotation for the trematode Paragonimus westermani.</title>
        <authorList>
            <person name="Choi Y.-J."/>
        </authorList>
    </citation>
    <scope>NUCLEOTIDE SEQUENCE [LARGE SCALE GENOMIC DNA]</scope>
    <source>
        <strain evidence="3">180907_Pwestermani</strain>
    </source>
</reference>
<evidence type="ECO:0000256" key="1">
    <source>
        <dbReference type="SAM" id="MobiDB-lite"/>
    </source>
</evidence>
<feature type="compositionally biased region" description="Basic and acidic residues" evidence="1">
    <location>
        <begin position="1389"/>
        <end position="1401"/>
    </location>
</feature>
<feature type="region of interest" description="Disordered" evidence="1">
    <location>
        <begin position="1350"/>
        <end position="1432"/>
    </location>
</feature>
<feature type="region of interest" description="Disordered" evidence="1">
    <location>
        <begin position="717"/>
        <end position="775"/>
    </location>
</feature>
<feature type="compositionally biased region" description="Polar residues" evidence="1">
    <location>
        <begin position="644"/>
        <end position="653"/>
    </location>
</feature>
<proteinExistence type="predicted"/>
<feature type="transmembrane region" description="Helical" evidence="2">
    <location>
        <begin position="2124"/>
        <end position="2146"/>
    </location>
</feature>